<name>A0A7W6D1J2_9HYPH</name>
<dbReference type="InterPro" id="IPR016156">
    <property type="entry name" value="FAD/NAD-linked_Rdtase_dimer_sf"/>
</dbReference>
<evidence type="ECO:0000256" key="9">
    <source>
        <dbReference type="ARBA" id="ARBA00023027"/>
    </source>
</evidence>
<evidence type="ECO:0000313" key="19">
    <source>
        <dbReference type="EMBL" id="MBB3972357.1"/>
    </source>
</evidence>
<keyword evidence="14" id="KW-0547">Nucleotide-binding</keyword>
<dbReference type="Gene3D" id="3.30.390.30">
    <property type="match status" value="1"/>
</dbReference>
<protein>
    <recommendedName>
        <fullName evidence="4 16">Dihydrolipoyl dehydrogenase</fullName>
        <ecNumber evidence="3 16">1.8.1.4</ecNumber>
    </recommendedName>
</protein>
<dbReference type="Gene3D" id="3.50.50.60">
    <property type="entry name" value="FAD/NAD(P)-binding domain"/>
    <property type="match status" value="2"/>
</dbReference>
<dbReference type="RefSeq" id="WP_183394141.1">
    <property type="nucleotide sequence ID" value="NZ_JACIDR010000001.1"/>
</dbReference>
<dbReference type="InterPro" id="IPR012999">
    <property type="entry name" value="Pyr_OxRdtase_I_AS"/>
</dbReference>
<dbReference type="PRINTS" id="PR00368">
    <property type="entry name" value="FADPNR"/>
</dbReference>
<feature type="binding site" evidence="14">
    <location>
        <position position="51"/>
    </location>
    <ligand>
        <name>FAD</name>
        <dbReference type="ChEBI" id="CHEBI:57692"/>
    </ligand>
</feature>
<accession>A0A7W6D1J2</accession>
<evidence type="ECO:0000256" key="15">
    <source>
        <dbReference type="PIRSR" id="PIRSR000350-4"/>
    </source>
</evidence>
<evidence type="ECO:0000256" key="16">
    <source>
        <dbReference type="RuleBase" id="RU003692"/>
    </source>
</evidence>
<feature type="binding site" evidence="14">
    <location>
        <position position="217"/>
    </location>
    <ligand>
        <name>NAD(+)</name>
        <dbReference type="ChEBI" id="CHEBI:57540"/>
    </ligand>
</feature>
<dbReference type="PROSITE" id="PS00076">
    <property type="entry name" value="PYRIDINE_REDOX_1"/>
    <property type="match status" value="1"/>
</dbReference>
<comment type="similarity">
    <text evidence="2 16">Belongs to the class-I pyridine nucleotide-disulfide oxidoreductase family.</text>
</comment>
<feature type="domain" description="FAD/NAD(P)-binding" evidence="18">
    <location>
        <begin position="5"/>
        <end position="340"/>
    </location>
</feature>
<evidence type="ECO:0000256" key="13">
    <source>
        <dbReference type="PIRSR" id="PIRSR000350-2"/>
    </source>
</evidence>
<dbReference type="InterPro" id="IPR001100">
    <property type="entry name" value="Pyr_nuc-diS_OxRdtase"/>
</dbReference>
<comment type="miscellaneous">
    <text evidence="16">The active site is a redox-active disulfide bond.</text>
</comment>
<gene>
    <name evidence="19" type="ORF">GGR24_000990</name>
</gene>
<comment type="catalytic activity">
    <reaction evidence="12 16">
        <text>N(6)-[(R)-dihydrolipoyl]-L-lysyl-[protein] + NAD(+) = N(6)-[(R)-lipoyl]-L-lysyl-[protein] + NADH + H(+)</text>
        <dbReference type="Rhea" id="RHEA:15045"/>
        <dbReference type="Rhea" id="RHEA-COMP:10474"/>
        <dbReference type="Rhea" id="RHEA-COMP:10475"/>
        <dbReference type="ChEBI" id="CHEBI:15378"/>
        <dbReference type="ChEBI" id="CHEBI:57540"/>
        <dbReference type="ChEBI" id="CHEBI:57945"/>
        <dbReference type="ChEBI" id="CHEBI:83099"/>
        <dbReference type="ChEBI" id="CHEBI:83100"/>
        <dbReference type="EC" id="1.8.1.4"/>
    </reaction>
</comment>
<evidence type="ECO:0000256" key="6">
    <source>
        <dbReference type="ARBA" id="ARBA00022630"/>
    </source>
</evidence>
<dbReference type="InterPro" id="IPR004099">
    <property type="entry name" value="Pyr_nucl-diS_OxRdtase_dimer"/>
</dbReference>
<keyword evidence="11 16" id="KW-0676">Redox-active center</keyword>
<dbReference type="PANTHER" id="PTHR22912:SF217">
    <property type="entry name" value="DIHYDROLIPOYL DEHYDROGENASE"/>
    <property type="match status" value="1"/>
</dbReference>
<evidence type="ECO:0000256" key="4">
    <source>
        <dbReference type="ARBA" id="ARBA00016961"/>
    </source>
</evidence>
<dbReference type="EMBL" id="JACIDR010000001">
    <property type="protein sequence ID" value="MBB3972357.1"/>
    <property type="molecule type" value="Genomic_DNA"/>
</dbReference>
<dbReference type="SUPFAM" id="SSF55424">
    <property type="entry name" value="FAD/NAD-linked reductases, dimerisation (C-terminal) domain"/>
    <property type="match status" value="1"/>
</dbReference>
<keyword evidence="9 14" id="KW-0520">NAD</keyword>
<evidence type="ECO:0000259" key="17">
    <source>
        <dbReference type="Pfam" id="PF02852"/>
    </source>
</evidence>
<evidence type="ECO:0000256" key="1">
    <source>
        <dbReference type="ARBA" id="ARBA00004496"/>
    </source>
</evidence>
<keyword evidence="6 16" id="KW-0285">Flavoprotein</keyword>
<evidence type="ECO:0000256" key="3">
    <source>
        <dbReference type="ARBA" id="ARBA00012608"/>
    </source>
</evidence>
<comment type="cofactor">
    <cofactor evidence="14 16">
        <name>FAD</name>
        <dbReference type="ChEBI" id="CHEBI:57692"/>
    </cofactor>
    <text evidence="14 16">Binds 1 FAD per subunit.</text>
</comment>
<feature type="disulfide bond" description="Redox-active" evidence="15">
    <location>
        <begin position="42"/>
        <end position="47"/>
    </location>
</feature>
<dbReference type="PRINTS" id="PR00411">
    <property type="entry name" value="PNDRDTASEI"/>
</dbReference>
<dbReference type="InterPro" id="IPR050151">
    <property type="entry name" value="Class-I_Pyr_Nuc-Dis_Oxidored"/>
</dbReference>
<feature type="active site" description="Proton acceptor" evidence="13">
    <location>
        <position position="458"/>
    </location>
</feature>
<dbReference type="EC" id="1.8.1.4" evidence="3 16"/>
<evidence type="ECO:0000256" key="12">
    <source>
        <dbReference type="ARBA" id="ARBA00049187"/>
    </source>
</evidence>
<evidence type="ECO:0000256" key="10">
    <source>
        <dbReference type="ARBA" id="ARBA00023157"/>
    </source>
</evidence>
<dbReference type="AlphaFoldDB" id="A0A7W6D1J2"/>
<keyword evidence="20" id="KW-1185">Reference proteome</keyword>
<dbReference type="GO" id="GO:0006103">
    <property type="term" value="P:2-oxoglutarate metabolic process"/>
    <property type="evidence" value="ECO:0007669"/>
    <property type="project" value="TreeGrafter"/>
</dbReference>
<comment type="subcellular location">
    <subcellularLocation>
        <location evidence="1">Cytoplasm</location>
    </subcellularLocation>
</comment>
<dbReference type="Pfam" id="PF02852">
    <property type="entry name" value="Pyr_redox_dim"/>
    <property type="match status" value="1"/>
</dbReference>
<reference evidence="19 20" key="1">
    <citation type="submission" date="2020-08" db="EMBL/GenBank/DDBJ databases">
        <title>Genomic Encyclopedia of Type Strains, Phase IV (KMG-IV): sequencing the most valuable type-strain genomes for metagenomic binning, comparative biology and taxonomic classification.</title>
        <authorList>
            <person name="Goeker M."/>
        </authorList>
    </citation>
    <scope>NUCLEOTIDE SEQUENCE [LARGE SCALE GENOMIC DNA]</scope>
    <source>
        <strain evidence="19 20">DSM 25481</strain>
    </source>
</reference>
<dbReference type="GO" id="GO:0050660">
    <property type="term" value="F:flavin adenine dinucleotide binding"/>
    <property type="evidence" value="ECO:0007669"/>
    <property type="project" value="InterPro"/>
</dbReference>
<organism evidence="19 20">
    <name type="scientific">Hansschlegelia beijingensis</name>
    <dbReference type="NCBI Taxonomy" id="1133344"/>
    <lineage>
        <taxon>Bacteria</taxon>
        <taxon>Pseudomonadati</taxon>
        <taxon>Pseudomonadota</taxon>
        <taxon>Alphaproteobacteria</taxon>
        <taxon>Hyphomicrobiales</taxon>
        <taxon>Methylopilaceae</taxon>
        <taxon>Hansschlegelia</taxon>
    </lineage>
</organism>
<keyword evidence="10" id="KW-1015">Disulfide bond</keyword>
<dbReference type="Proteomes" id="UP000528964">
    <property type="component" value="Unassembled WGS sequence"/>
</dbReference>
<dbReference type="FunFam" id="3.30.390.30:FF:000001">
    <property type="entry name" value="Dihydrolipoyl dehydrogenase"/>
    <property type="match status" value="1"/>
</dbReference>
<evidence type="ECO:0000256" key="8">
    <source>
        <dbReference type="ARBA" id="ARBA00023002"/>
    </source>
</evidence>
<feature type="domain" description="Pyridine nucleotide-disulphide oxidoreductase dimerisation" evidence="17">
    <location>
        <begin position="360"/>
        <end position="468"/>
    </location>
</feature>
<feature type="binding site" evidence="14">
    <location>
        <position position="325"/>
    </location>
    <ligand>
        <name>FAD</name>
        <dbReference type="ChEBI" id="CHEBI:57692"/>
    </ligand>
</feature>
<evidence type="ECO:0000256" key="5">
    <source>
        <dbReference type="ARBA" id="ARBA00022490"/>
    </source>
</evidence>
<keyword evidence="8 16" id="KW-0560">Oxidoreductase</keyword>
<dbReference type="GO" id="GO:0004148">
    <property type="term" value="F:dihydrolipoyl dehydrogenase (NADH) activity"/>
    <property type="evidence" value="ECO:0007669"/>
    <property type="project" value="UniProtKB-EC"/>
</dbReference>
<dbReference type="PIRSF" id="PIRSF000350">
    <property type="entry name" value="Mercury_reductase_MerA"/>
    <property type="match status" value="1"/>
</dbReference>
<dbReference type="InterPro" id="IPR036188">
    <property type="entry name" value="FAD/NAD-bd_sf"/>
</dbReference>
<feature type="binding site" evidence="14">
    <location>
        <begin position="331"/>
        <end position="334"/>
    </location>
    <ligand>
        <name>FAD</name>
        <dbReference type="ChEBI" id="CHEBI:57692"/>
    </ligand>
</feature>
<dbReference type="PANTHER" id="PTHR22912">
    <property type="entry name" value="DISULFIDE OXIDOREDUCTASE"/>
    <property type="match status" value="1"/>
</dbReference>
<dbReference type="SUPFAM" id="SSF51905">
    <property type="entry name" value="FAD/NAD(P)-binding domain"/>
    <property type="match status" value="1"/>
</dbReference>
<evidence type="ECO:0000256" key="7">
    <source>
        <dbReference type="ARBA" id="ARBA00022827"/>
    </source>
</evidence>
<dbReference type="InterPro" id="IPR023753">
    <property type="entry name" value="FAD/NAD-binding_dom"/>
</dbReference>
<dbReference type="InterPro" id="IPR006258">
    <property type="entry name" value="Lipoamide_DH"/>
</dbReference>
<keyword evidence="5" id="KW-0963">Cytoplasm</keyword>
<keyword evidence="7 14" id="KW-0274">FAD</keyword>
<proteinExistence type="inferred from homology"/>
<feature type="binding site" evidence="14">
    <location>
        <position position="285"/>
    </location>
    <ligand>
        <name>NAD(+)</name>
        <dbReference type="ChEBI" id="CHEBI:57540"/>
    </ligand>
</feature>
<evidence type="ECO:0000259" key="18">
    <source>
        <dbReference type="Pfam" id="PF07992"/>
    </source>
</evidence>
<evidence type="ECO:0000313" key="20">
    <source>
        <dbReference type="Proteomes" id="UP000528964"/>
    </source>
</evidence>
<sequence>MAEPYDVLIIGGGPGGYVAAIRAAQLGFRTAVVEREHLGGICLNWGCIPTKALLRSAEVFHYFQHPEAYGLTAEKVGFDMAAVVKRSRGVSSQLNGGVGFLMKKNKIDVIWGEATISKPGEVKVVPPKKSVLGPPAPPPKGALGEGTYQAKNIIVSTGARPRALPGLEPDRKLIWTYFEAMVPDRMPKSLLVIGSGAIGIEFASFYRTMGAEVTVVELLPQILPVEDEEIAAHARKRFEKQGIRILTGAKVAKLDKGADDVTATVETSDGKTETIKVERVISAVGVVGNIENLGLEALGVKTERGVIVTDGVGRTNVKGVYAIGDVAGPPMLAHKAEHEGVICVEGIKGLPVHPMDKARIPGCTYCNPQIASVGLTEKKAREQGREIRVGRFPFSGNGKAIALGEPEGLVKTIFDAQTGQLLGAHMVGAEVTELIQGFVIAMNLETTEEELIHAVFPHPTLSEMMHESVLDAYGRVIHT</sequence>
<dbReference type="Pfam" id="PF07992">
    <property type="entry name" value="Pyr_redox_2"/>
    <property type="match status" value="1"/>
</dbReference>
<feature type="binding site" evidence="14">
    <location>
        <begin position="194"/>
        <end position="201"/>
    </location>
    <ligand>
        <name>NAD(+)</name>
        <dbReference type="ChEBI" id="CHEBI:57540"/>
    </ligand>
</feature>
<evidence type="ECO:0000256" key="14">
    <source>
        <dbReference type="PIRSR" id="PIRSR000350-3"/>
    </source>
</evidence>
<evidence type="ECO:0000256" key="11">
    <source>
        <dbReference type="ARBA" id="ARBA00023284"/>
    </source>
</evidence>
<dbReference type="NCBIfam" id="TIGR01350">
    <property type="entry name" value="lipoamide_DH"/>
    <property type="match status" value="1"/>
</dbReference>
<comment type="caution">
    <text evidence="19">The sequence shown here is derived from an EMBL/GenBank/DDBJ whole genome shotgun (WGS) entry which is preliminary data.</text>
</comment>
<evidence type="ECO:0000256" key="2">
    <source>
        <dbReference type="ARBA" id="ARBA00007532"/>
    </source>
</evidence>
<dbReference type="GO" id="GO:0005737">
    <property type="term" value="C:cytoplasm"/>
    <property type="evidence" value="ECO:0007669"/>
    <property type="project" value="UniProtKB-SubCell"/>
</dbReference>